<evidence type="ECO:0000313" key="6">
    <source>
        <dbReference type="EMBL" id="KAK2146401.1"/>
    </source>
</evidence>
<feature type="repeat" description="ANK" evidence="3">
    <location>
        <begin position="365"/>
        <end position="397"/>
    </location>
</feature>
<dbReference type="EMBL" id="JAODUP010000611">
    <property type="protein sequence ID" value="KAK2146401.1"/>
    <property type="molecule type" value="Genomic_DNA"/>
</dbReference>
<dbReference type="GO" id="GO:0004842">
    <property type="term" value="F:ubiquitin-protein transferase activity"/>
    <property type="evidence" value="ECO:0007669"/>
    <property type="project" value="TreeGrafter"/>
</dbReference>
<feature type="compositionally biased region" description="Basic residues" evidence="4">
    <location>
        <begin position="103"/>
        <end position="115"/>
    </location>
</feature>
<dbReference type="GO" id="GO:0031436">
    <property type="term" value="C:BRCA1-BARD1 complex"/>
    <property type="evidence" value="ECO:0007669"/>
    <property type="project" value="TreeGrafter"/>
</dbReference>
<feature type="compositionally biased region" description="Basic and acidic residues" evidence="4">
    <location>
        <begin position="69"/>
        <end position="78"/>
    </location>
</feature>
<name>A0AAD9J4A0_9ANNE</name>
<accession>A0AAD9J4A0</accession>
<dbReference type="InterPro" id="IPR002110">
    <property type="entry name" value="Ankyrin_rpt"/>
</dbReference>
<gene>
    <name evidence="6" type="ORF">LSH36_611g03063</name>
</gene>
<keyword evidence="7" id="KW-1185">Reference proteome</keyword>
<dbReference type="PANTHER" id="PTHR24171:SF8">
    <property type="entry name" value="BRCA1-ASSOCIATED RING DOMAIN PROTEIN 1"/>
    <property type="match status" value="1"/>
</dbReference>
<dbReference type="PROSITE" id="PS50297">
    <property type="entry name" value="ANK_REP_REGION"/>
    <property type="match status" value="3"/>
</dbReference>
<dbReference type="GO" id="GO:0085020">
    <property type="term" value="P:protein K6-linked ubiquitination"/>
    <property type="evidence" value="ECO:0007669"/>
    <property type="project" value="TreeGrafter"/>
</dbReference>
<proteinExistence type="predicted"/>
<evidence type="ECO:0000256" key="2">
    <source>
        <dbReference type="ARBA" id="ARBA00023043"/>
    </source>
</evidence>
<protein>
    <recommendedName>
        <fullName evidence="5">BRCT domain-containing protein</fullName>
    </recommendedName>
</protein>
<feature type="domain" description="BRCT" evidence="5">
    <location>
        <begin position="512"/>
        <end position="620"/>
    </location>
</feature>
<dbReference type="PROSITE" id="PS50172">
    <property type="entry name" value="BRCT"/>
    <property type="match status" value="2"/>
</dbReference>
<dbReference type="Pfam" id="PF16589">
    <property type="entry name" value="BRCT_2"/>
    <property type="match status" value="1"/>
</dbReference>
<keyword evidence="2 3" id="KW-0040">ANK repeat</keyword>
<evidence type="ECO:0000259" key="5">
    <source>
        <dbReference type="PROSITE" id="PS50172"/>
    </source>
</evidence>
<dbReference type="Gene3D" id="1.25.40.20">
    <property type="entry name" value="Ankyrin repeat-containing domain"/>
    <property type="match status" value="1"/>
</dbReference>
<comment type="caution">
    <text evidence="6">The sequence shown here is derived from an EMBL/GenBank/DDBJ whole genome shotgun (WGS) entry which is preliminary data.</text>
</comment>
<dbReference type="SMART" id="SM00292">
    <property type="entry name" value="BRCT"/>
    <property type="match status" value="2"/>
</dbReference>
<feature type="region of interest" description="Disordered" evidence="4">
    <location>
        <begin position="67"/>
        <end position="116"/>
    </location>
</feature>
<feature type="repeat" description="ANK" evidence="3">
    <location>
        <begin position="298"/>
        <end position="330"/>
    </location>
</feature>
<feature type="repeat" description="ANK" evidence="3">
    <location>
        <begin position="331"/>
        <end position="363"/>
    </location>
</feature>
<evidence type="ECO:0000256" key="1">
    <source>
        <dbReference type="ARBA" id="ARBA00022737"/>
    </source>
</evidence>
<organism evidence="6 7">
    <name type="scientific">Paralvinella palmiformis</name>
    <dbReference type="NCBI Taxonomy" id="53620"/>
    <lineage>
        <taxon>Eukaryota</taxon>
        <taxon>Metazoa</taxon>
        <taxon>Spiralia</taxon>
        <taxon>Lophotrochozoa</taxon>
        <taxon>Annelida</taxon>
        <taxon>Polychaeta</taxon>
        <taxon>Sedentaria</taxon>
        <taxon>Canalipalpata</taxon>
        <taxon>Terebellida</taxon>
        <taxon>Terebelliformia</taxon>
        <taxon>Alvinellidae</taxon>
        <taxon>Paralvinella</taxon>
    </lineage>
</organism>
<dbReference type="PANTHER" id="PTHR24171">
    <property type="entry name" value="ANKYRIN REPEAT DOMAIN-CONTAINING PROTEIN 39-RELATED"/>
    <property type="match status" value="1"/>
</dbReference>
<dbReference type="Pfam" id="PF12796">
    <property type="entry name" value="Ank_2"/>
    <property type="match status" value="1"/>
</dbReference>
<dbReference type="InterPro" id="IPR001357">
    <property type="entry name" value="BRCT_dom"/>
</dbReference>
<dbReference type="CDD" id="cd17720">
    <property type="entry name" value="BRCT_Bard1_rpt2"/>
    <property type="match status" value="1"/>
</dbReference>
<feature type="domain" description="BRCT" evidence="5">
    <location>
        <begin position="383"/>
        <end position="472"/>
    </location>
</feature>
<keyword evidence="1" id="KW-0677">Repeat</keyword>
<dbReference type="InterPro" id="IPR036770">
    <property type="entry name" value="Ankyrin_rpt-contain_sf"/>
</dbReference>
<evidence type="ECO:0000256" key="3">
    <source>
        <dbReference type="PROSITE-ProRule" id="PRU00023"/>
    </source>
</evidence>
<dbReference type="SUPFAM" id="SSF52113">
    <property type="entry name" value="BRCT domain"/>
    <property type="match status" value="1"/>
</dbReference>
<dbReference type="Proteomes" id="UP001208570">
    <property type="component" value="Unassembled WGS sequence"/>
</dbReference>
<dbReference type="AlphaFoldDB" id="A0AAD9J4A0"/>
<dbReference type="SMART" id="SM00248">
    <property type="entry name" value="ANK"/>
    <property type="match status" value="3"/>
</dbReference>
<sequence length="620" mass="68154">MYPTIRAMVSQIKTLQEDTGLTPYLDQALSVLGLRRLNGMSEEDAGKLGNDEIAMFYVKKLETLTGDNKGAKSDKTVRESTSSFSPESKLKQKGTSRVTPVSRRTRKNTRIQKKKTFLDHSNDSWRIGQAPGEGCHSCKKSKHRVIFTERGKNSSEESCSKRKEKMSKQAASCLKKPDIIADIVQSQTMSPDHKGGDVDLKNCVSQSLEVVAKNQATSNPLVTNHALSEVTNLGSLTNDTSAQTTASTTPAHTVKFIPSTPRSSSKHSWISCTITPLSNRLATLCVNSPNSTNKRNAKGETALHVACIKGDIQKVQQLLAEGAIVNTKDNAGWTPLHETCNHGDAVLTKLLLDAGALVDTPGGPESDTPLHDAVINGHLECVRLLVARGASVTQRNLFGKTPIDLAQNDDMKAALETPVMTHVVTTVNDDGMCPRTLKYLHALLKGKWIINTQWIDTSLEYKCWISEEPFEVPGASTSPNSMAPYRARQNYIQLPHLSDFVLSMSLIVLYLQLPSLFMGCHFYLHGDFEYPAPSRSDLINLIKAGGGQILNREPRPEVINQSDPIVPYHSTAGCHLANCSHYIVRDKLKRGQLFGSRLAKTSPYWVMDCIAHFKILDLPG</sequence>
<dbReference type="GO" id="GO:0070531">
    <property type="term" value="C:BRCA1-A complex"/>
    <property type="evidence" value="ECO:0007669"/>
    <property type="project" value="TreeGrafter"/>
</dbReference>
<dbReference type="InterPro" id="IPR036420">
    <property type="entry name" value="BRCT_dom_sf"/>
</dbReference>
<reference evidence="6" key="1">
    <citation type="journal article" date="2023" name="Mol. Biol. Evol.">
        <title>Third-Generation Sequencing Reveals the Adaptive Role of the Epigenome in Three Deep-Sea Polychaetes.</title>
        <authorList>
            <person name="Perez M."/>
            <person name="Aroh O."/>
            <person name="Sun Y."/>
            <person name="Lan Y."/>
            <person name="Juniper S.K."/>
            <person name="Young C.R."/>
            <person name="Angers B."/>
            <person name="Qian P.Y."/>
        </authorList>
    </citation>
    <scope>NUCLEOTIDE SEQUENCE</scope>
    <source>
        <strain evidence="6">P08H-3</strain>
    </source>
</reference>
<dbReference type="Gene3D" id="3.40.50.10190">
    <property type="entry name" value="BRCT domain"/>
    <property type="match status" value="2"/>
</dbReference>
<dbReference type="PROSITE" id="PS50088">
    <property type="entry name" value="ANK_REPEAT"/>
    <property type="match status" value="3"/>
</dbReference>
<dbReference type="SUPFAM" id="SSF48403">
    <property type="entry name" value="Ankyrin repeat"/>
    <property type="match status" value="1"/>
</dbReference>
<evidence type="ECO:0000313" key="7">
    <source>
        <dbReference type="Proteomes" id="UP001208570"/>
    </source>
</evidence>
<evidence type="ECO:0000256" key="4">
    <source>
        <dbReference type="SAM" id="MobiDB-lite"/>
    </source>
</evidence>